<dbReference type="Pfam" id="PF01979">
    <property type="entry name" value="Amidohydro_1"/>
    <property type="match status" value="1"/>
</dbReference>
<feature type="compositionally biased region" description="Low complexity" evidence="1">
    <location>
        <begin position="14"/>
        <end position="24"/>
    </location>
</feature>
<dbReference type="Gene3D" id="3.40.50.10910">
    <property type="entry name" value="Amidohydrolase"/>
    <property type="match status" value="1"/>
</dbReference>
<evidence type="ECO:0000313" key="3">
    <source>
        <dbReference type="EMBL" id="GMR27436.1"/>
    </source>
</evidence>
<dbReference type="EMBL" id="BTRJ01000013">
    <property type="protein sequence ID" value="GMR27436.1"/>
    <property type="molecule type" value="Genomic_DNA"/>
</dbReference>
<dbReference type="Proteomes" id="UP001306668">
    <property type="component" value="Unassembled WGS sequence"/>
</dbReference>
<evidence type="ECO:0000256" key="1">
    <source>
        <dbReference type="SAM" id="MobiDB-lite"/>
    </source>
</evidence>
<dbReference type="PANTHER" id="PTHR43135:SF3">
    <property type="entry name" value="ALPHA-D-RIBOSE 1-METHYLPHOSPHONATE 5-TRIPHOSPHATE DIPHOSPHATASE"/>
    <property type="match status" value="1"/>
</dbReference>
<reference evidence="4" key="1">
    <citation type="submission" date="2023-07" db="EMBL/GenBank/DDBJ databases">
        <title>Genome sequence of Stenotrophomonas sp. Alg010 isolated from Sargassum waste.</title>
        <authorList>
            <person name="Mohapatra"/>
            <person name="B.R."/>
        </authorList>
    </citation>
    <scope>NUCLEOTIDE SEQUENCE [LARGE SCALE GENOMIC DNA]</scope>
    <source>
        <strain evidence="4">Alg010</strain>
    </source>
</reference>
<protein>
    <submittedName>
        <fullName evidence="3">Amidohydrolase family protein</fullName>
    </submittedName>
</protein>
<evidence type="ECO:0000259" key="2">
    <source>
        <dbReference type="Pfam" id="PF01979"/>
    </source>
</evidence>
<dbReference type="InterPro" id="IPR032466">
    <property type="entry name" value="Metal_Hydrolase"/>
</dbReference>
<organism evidence="3 4">
    <name type="scientific">Stenotrophomonas sepilia</name>
    <dbReference type="NCBI Taxonomy" id="2860290"/>
    <lineage>
        <taxon>Bacteria</taxon>
        <taxon>Pseudomonadati</taxon>
        <taxon>Pseudomonadota</taxon>
        <taxon>Gammaproteobacteria</taxon>
        <taxon>Lysobacterales</taxon>
        <taxon>Lysobacteraceae</taxon>
        <taxon>Stenotrophomonas</taxon>
        <taxon>Stenotrophomonas maltophilia group</taxon>
    </lineage>
</organism>
<dbReference type="InterPro" id="IPR011059">
    <property type="entry name" value="Metal-dep_hydrolase_composite"/>
</dbReference>
<proteinExistence type="predicted"/>
<keyword evidence="4" id="KW-1185">Reference proteome</keyword>
<dbReference type="Gene3D" id="2.30.40.10">
    <property type="entry name" value="Urease, subunit C, domain 1"/>
    <property type="match status" value="1"/>
</dbReference>
<dbReference type="InterPro" id="IPR051781">
    <property type="entry name" value="Metallo-dep_Hydrolase"/>
</dbReference>
<dbReference type="InterPro" id="IPR006680">
    <property type="entry name" value="Amidohydro-rel"/>
</dbReference>
<dbReference type="PANTHER" id="PTHR43135">
    <property type="entry name" value="ALPHA-D-RIBOSE 1-METHYLPHOSPHONATE 5-TRIPHOSPHATE DIPHOSPHATASE"/>
    <property type="match status" value="1"/>
</dbReference>
<sequence>MQGLPVHGCTTPLRPSSPLAARAGRAPAGPPLLFTAALLWPLSAPPLPHPGNSHVIVNARVVDIARGQASEPTTVTVRNGTITAIGEDPPETTLPVLDAGGRWLLPGFWDMHTHALQLSPQLQFPLMLANGITGTRDMMDCPQATDPLIACVADKRRWTAQAIAGQQVAPRFVQIASFYFEDPALTPDAAGERAHAYRARGVDAFKVYNRLRAETYQRLASEARQLHLPLVGHLPRAVPLEAALHAGQRSFEHGHLFVRHCVDSAAAWREGSLDDGNPTALAEAMVGDYQPALCAQAFDLMQASGAAFVPTHVTREEDARARDPAFVDDPRLAYLDPLSRWAWRDDLKATVARYPGARGEQALKAYFTHGLALTGAAHRAGVTVLVGTDTGLGGLRYHDELQWLRQAGLSQADVLRAATLQAARHLQLQASHGSVEVGRAADLVLLDGDPLLDTGNTRRIHAVLLAGHLYDRPRLDALWAYARAQARSPAVMARLLWGFITSPVSAEL</sequence>
<comment type="caution">
    <text evidence="3">The sequence shown here is derived from an EMBL/GenBank/DDBJ whole genome shotgun (WGS) entry which is preliminary data.</text>
</comment>
<dbReference type="SUPFAM" id="SSF51338">
    <property type="entry name" value="Composite domain of metallo-dependent hydrolases"/>
    <property type="match status" value="1"/>
</dbReference>
<evidence type="ECO:0000313" key="4">
    <source>
        <dbReference type="Proteomes" id="UP001306668"/>
    </source>
</evidence>
<dbReference type="Gene3D" id="3.30.110.90">
    <property type="entry name" value="Amidohydrolase"/>
    <property type="match status" value="1"/>
</dbReference>
<dbReference type="Gene3D" id="1.20.58.520">
    <property type="entry name" value="Amidohydrolase"/>
    <property type="match status" value="1"/>
</dbReference>
<dbReference type="SUPFAM" id="SSF51556">
    <property type="entry name" value="Metallo-dependent hydrolases"/>
    <property type="match status" value="1"/>
</dbReference>
<feature type="domain" description="Amidohydrolase-related" evidence="2">
    <location>
        <begin position="373"/>
        <end position="453"/>
    </location>
</feature>
<gene>
    <name evidence="3" type="ORF">STENOSP10_16550</name>
</gene>
<feature type="region of interest" description="Disordered" evidence="1">
    <location>
        <begin position="1"/>
        <end position="24"/>
    </location>
</feature>
<accession>A0ABQ6QD34</accession>
<name>A0ABQ6QD34_9GAMM</name>